<dbReference type="SUPFAM" id="SSF57756">
    <property type="entry name" value="Retrovirus zinc finger-like domains"/>
    <property type="match status" value="1"/>
</dbReference>
<comment type="caution">
    <text evidence="10">The sequence shown here is derived from an EMBL/GenBank/DDBJ whole genome shotgun (WGS) entry which is preliminary data.</text>
</comment>
<dbReference type="PROSITE" id="PS50158">
    <property type="entry name" value="ZF_CCHC"/>
    <property type="match status" value="1"/>
</dbReference>
<gene>
    <name evidence="10" type="primary">Pol_16</name>
    <name evidence="10" type="ORF">G6Z78_0013236</name>
</gene>
<dbReference type="SUPFAM" id="SSF56672">
    <property type="entry name" value="DNA/RNA polymerases"/>
    <property type="match status" value="1"/>
</dbReference>
<evidence type="ECO:0000256" key="8">
    <source>
        <dbReference type="PROSITE-ProRule" id="PRU00047"/>
    </source>
</evidence>
<dbReference type="Gene3D" id="4.10.60.10">
    <property type="entry name" value="Zinc finger, CCHC-type"/>
    <property type="match status" value="1"/>
</dbReference>
<evidence type="ECO:0000256" key="7">
    <source>
        <dbReference type="ARBA" id="ARBA00022918"/>
    </source>
</evidence>
<organism evidence="10 11">
    <name type="scientific">Pseudoatta argentina</name>
    <dbReference type="NCBI Taxonomy" id="621737"/>
    <lineage>
        <taxon>Eukaryota</taxon>
        <taxon>Metazoa</taxon>
        <taxon>Ecdysozoa</taxon>
        <taxon>Arthropoda</taxon>
        <taxon>Hexapoda</taxon>
        <taxon>Insecta</taxon>
        <taxon>Pterygota</taxon>
        <taxon>Neoptera</taxon>
        <taxon>Endopterygota</taxon>
        <taxon>Hymenoptera</taxon>
        <taxon>Apocrita</taxon>
        <taxon>Aculeata</taxon>
        <taxon>Formicoidea</taxon>
        <taxon>Formicidae</taxon>
        <taxon>Myrmicinae</taxon>
        <taxon>Pseudoatta</taxon>
    </lineage>
</organism>
<dbReference type="InterPro" id="IPR036875">
    <property type="entry name" value="Znf_CCHC_sf"/>
</dbReference>
<keyword evidence="5" id="KW-0255">Endonuclease</keyword>
<dbReference type="InterPro" id="IPR043502">
    <property type="entry name" value="DNA/RNA_pol_sf"/>
</dbReference>
<keyword evidence="8" id="KW-0863">Zinc-finger</keyword>
<proteinExistence type="predicted"/>
<dbReference type="InterPro" id="IPR041588">
    <property type="entry name" value="Integrase_H2C2"/>
</dbReference>
<dbReference type="GO" id="GO:0004519">
    <property type="term" value="F:endonuclease activity"/>
    <property type="evidence" value="ECO:0007669"/>
    <property type="project" value="UniProtKB-KW"/>
</dbReference>
<keyword evidence="11" id="KW-1185">Reference proteome</keyword>
<dbReference type="Gene3D" id="3.10.10.10">
    <property type="entry name" value="HIV Type 1 Reverse Transcriptase, subunit A, domain 1"/>
    <property type="match status" value="1"/>
</dbReference>
<keyword evidence="3" id="KW-0548">Nucleotidyltransferase</keyword>
<evidence type="ECO:0000259" key="9">
    <source>
        <dbReference type="PROSITE" id="PS50158"/>
    </source>
</evidence>
<dbReference type="InterPro" id="IPR043128">
    <property type="entry name" value="Rev_trsase/Diguanyl_cyclase"/>
</dbReference>
<dbReference type="InterPro" id="IPR041373">
    <property type="entry name" value="RT_RNaseH"/>
</dbReference>
<keyword evidence="8" id="KW-0862">Zinc</keyword>
<evidence type="ECO:0000256" key="6">
    <source>
        <dbReference type="ARBA" id="ARBA00022801"/>
    </source>
</evidence>
<evidence type="ECO:0000256" key="4">
    <source>
        <dbReference type="ARBA" id="ARBA00022722"/>
    </source>
</evidence>
<dbReference type="Pfam" id="PF17921">
    <property type="entry name" value="Integrase_H2C2"/>
    <property type="match status" value="1"/>
</dbReference>
<feature type="domain" description="CCHC-type" evidence="9">
    <location>
        <begin position="41"/>
        <end position="57"/>
    </location>
</feature>
<evidence type="ECO:0000256" key="1">
    <source>
        <dbReference type="ARBA" id="ARBA00012493"/>
    </source>
</evidence>
<dbReference type="Gene3D" id="1.10.340.70">
    <property type="match status" value="1"/>
</dbReference>
<dbReference type="Pfam" id="PF00098">
    <property type="entry name" value="zf-CCHC"/>
    <property type="match status" value="1"/>
</dbReference>
<name>A0A836ER93_9HYME</name>
<dbReference type="PANTHER" id="PTHR37984">
    <property type="entry name" value="PROTEIN CBG26694"/>
    <property type="match status" value="1"/>
</dbReference>
<dbReference type="InterPro" id="IPR050951">
    <property type="entry name" value="Retrovirus_Pol_polyprotein"/>
</dbReference>
<evidence type="ECO:0000256" key="2">
    <source>
        <dbReference type="ARBA" id="ARBA00022679"/>
    </source>
</evidence>
<protein>
    <recommendedName>
        <fullName evidence="1">RNA-directed DNA polymerase</fullName>
        <ecNumber evidence="1">2.7.7.49</ecNumber>
    </recommendedName>
</protein>
<dbReference type="Proteomes" id="UP000668214">
    <property type="component" value="Unassembled WGS sequence"/>
</dbReference>
<dbReference type="EMBL" id="JAANIA010001439">
    <property type="protein sequence ID" value="KAG5320516.1"/>
    <property type="molecule type" value="Genomic_DNA"/>
</dbReference>
<evidence type="ECO:0000256" key="5">
    <source>
        <dbReference type="ARBA" id="ARBA00022759"/>
    </source>
</evidence>
<dbReference type="GO" id="GO:0003964">
    <property type="term" value="F:RNA-directed DNA polymerase activity"/>
    <property type="evidence" value="ECO:0007669"/>
    <property type="project" value="UniProtKB-KW"/>
</dbReference>
<dbReference type="PANTHER" id="PTHR37984:SF5">
    <property type="entry name" value="PROTEIN NYNRIN-LIKE"/>
    <property type="match status" value="1"/>
</dbReference>
<evidence type="ECO:0000313" key="10">
    <source>
        <dbReference type="EMBL" id="KAG5320516.1"/>
    </source>
</evidence>
<keyword evidence="6" id="KW-0378">Hydrolase</keyword>
<dbReference type="Pfam" id="PF17917">
    <property type="entry name" value="RT_RNaseH"/>
    <property type="match status" value="1"/>
</dbReference>
<evidence type="ECO:0000313" key="11">
    <source>
        <dbReference type="Proteomes" id="UP000668214"/>
    </source>
</evidence>
<evidence type="ECO:0000256" key="3">
    <source>
        <dbReference type="ARBA" id="ARBA00022695"/>
    </source>
</evidence>
<dbReference type="SMART" id="SM00343">
    <property type="entry name" value="ZnF_C2HC"/>
    <property type="match status" value="2"/>
</dbReference>
<keyword evidence="2" id="KW-0808">Transferase</keyword>
<feature type="non-terminal residue" evidence="10">
    <location>
        <position position="650"/>
    </location>
</feature>
<dbReference type="CDD" id="cd10442">
    <property type="entry name" value="GIY-YIG_PLEs"/>
    <property type="match status" value="1"/>
</dbReference>
<keyword evidence="7" id="KW-0695">RNA-directed DNA polymerase</keyword>
<sequence length="650" mass="75000">MLIDSEGIIKSWKKLKEILRDEFIDKINNAQIHDMLTRDVRCYNCGGKGHKTKDCKKKELGKKCFKCKKYGHTANLCNASDNSEAVADKKTTVINTVIDSLSVVPNEATNSSVIIGSDFLAMTEMTIYNDGITIRRATPAQLLTQINVIEKQPLNIGDVREEVETIVEAYQVNKCKTTDVSMRICTSEYASLVVVVRKKDGSPHVCIDYRKLNGVIEKDGHLLPLIEGLLDKLEDASSDYGLQINFKKCQFVKRTIEFLGHIVEGGKIYPFQEKVKAVIDYPEKELKDIQSFLGLTGYFRKFIPSYSTIAKPLRDMLRKDQSKKRKGIARVDLEALAIIEALRKFRVDLLGIQFKIITDCAAFQRTMSKKKLSTRIARWALVLEDYDYIIEHRPGTRMKHIDTIVKSPIIPQIRSQQANDEEIQAIKEIVKDKSYKNYHISGDLLYKFQDGRDLLVIPRTLELDVIRIHEKGHMAAKRTEERIRQEYFIRDLRNKVERHIASCIQKLSHVHGFNIAYKPMNKMNTFIKTGKDSLPKDDQCGVVYKINCLNCESSYVSQTKRKLKTRIKEHKADIKKPSFEISVVSRHRLNEMYELDWDNIRILDTEQSLMKRRISEMIHIKRQTRGINKQNDTEGLPVYLSLLKKDLSFF</sequence>
<keyword evidence="8" id="KW-0479">Metal-binding</keyword>
<dbReference type="GO" id="GO:0008270">
    <property type="term" value="F:zinc ion binding"/>
    <property type="evidence" value="ECO:0007669"/>
    <property type="project" value="UniProtKB-KW"/>
</dbReference>
<accession>A0A836ER93</accession>
<reference evidence="10" key="1">
    <citation type="submission" date="2020-02" db="EMBL/GenBank/DDBJ databases">
        <title>Relaxed selection underlies rapid genomic changes in the transitions from sociality to social parasitism in ants.</title>
        <authorList>
            <person name="Bi X."/>
        </authorList>
    </citation>
    <scope>NUCLEOTIDE SEQUENCE</scope>
    <source>
        <strain evidence="10">BGI-DK2014c</strain>
        <tissue evidence="10">Whole body</tissue>
    </source>
</reference>
<dbReference type="AlphaFoldDB" id="A0A836ER93"/>
<dbReference type="GO" id="GO:0016787">
    <property type="term" value="F:hydrolase activity"/>
    <property type="evidence" value="ECO:0007669"/>
    <property type="project" value="UniProtKB-KW"/>
</dbReference>
<keyword evidence="4" id="KW-0540">Nuclease</keyword>
<dbReference type="InterPro" id="IPR001878">
    <property type="entry name" value="Znf_CCHC"/>
</dbReference>
<feature type="non-terminal residue" evidence="10">
    <location>
        <position position="1"/>
    </location>
</feature>
<dbReference type="Gene3D" id="3.30.70.270">
    <property type="match status" value="1"/>
</dbReference>
<dbReference type="GO" id="GO:0003676">
    <property type="term" value="F:nucleic acid binding"/>
    <property type="evidence" value="ECO:0007669"/>
    <property type="project" value="InterPro"/>
</dbReference>
<dbReference type="EC" id="2.7.7.49" evidence="1"/>